<dbReference type="SUPFAM" id="SSF53474">
    <property type="entry name" value="alpha/beta-Hydrolases"/>
    <property type="match status" value="1"/>
</dbReference>
<evidence type="ECO:0000313" key="3">
    <source>
        <dbReference type="EMBL" id="ALB24154.1"/>
    </source>
</evidence>
<evidence type="ECO:0000313" key="4">
    <source>
        <dbReference type="Proteomes" id="UP000029558"/>
    </source>
</evidence>
<dbReference type="Proteomes" id="UP000029558">
    <property type="component" value="Chromosome"/>
</dbReference>
<feature type="active site" description="Charge relay system" evidence="2">
    <location>
        <position position="143"/>
    </location>
</feature>
<dbReference type="InterPro" id="IPR050960">
    <property type="entry name" value="AB_hydrolase_4_sf"/>
</dbReference>
<dbReference type="InterPro" id="IPR029058">
    <property type="entry name" value="AB_hydrolase_fold"/>
</dbReference>
<evidence type="ECO:0000256" key="2">
    <source>
        <dbReference type="PIRSR" id="PIRSR005211-1"/>
    </source>
</evidence>
<dbReference type="EMBL" id="CP012508">
    <property type="protein sequence ID" value="ALB24154.1"/>
    <property type="molecule type" value="Genomic_DNA"/>
</dbReference>
<feature type="active site" description="Charge relay system" evidence="2">
    <location>
        <position position="268"/>
    </location>
</feature>
<organism evidence="3 4">
    <name type="scientific">Piscirickettsia salmonis</name>
    <dbReference type="NCBI Taxonomy" id="1238"/>
    <lineage>
        <taxon>Bacteria</taxon>
        <taxon>Pseudomonadati</taxon>
        <taxon>Pseudomonadota</taxon>
        <taxon>Gammaproteobacteria</taxon>
        <taxon>Thiotrichales</taxon>
        <taxon>Piscirickettsiaceae</taxon>
        <taxon>Piscirickettsia</taxon>
    </lineage>
</organism>
<dbReference type="Gene3D" id="3.40.50.1820">
    <property type="entry name" value="alpha/beta hydrolase"/>
    <property type="match status" value="1"/>
</dbReference>
<reference evidence="3 4" key="1">
    <citation type="journal article" date="2014" name="Genome Announc.">
        <title>Comparative Genome Analysis of Two Isolates of the Fish Pathogen Piscirickettsia salmonis from Different Hosts Reveals Major Differences in Virulence-Associated Secretion Systems.</title>
        <authorList>
            <person name="Bohle H."/>
            <person name="Henriquez P."/>
            <person name="Grothusen H."/>
            <person name="Navas E."/>
            <person name="Sandoval A."/>
            <person name="Bustamante F."/>
            <person name="Bustos P."/>
            <person name="Mancilla M."/>
        </authorList>
    </citation>
    <scope>NUCLEOTIDE SEQUENCE [LARGE SCALE GENOMIC DNA]</scope>
    <source>
        <strain evidence="4">B1-32597</strain>
    </source>
</reference>
<proteinExistence type="inferred from homology"/>
<feature type="active site" description="Charge relay system" evidence="2">
    <location>
        <position position="294"/>
    </location>
</feature>
<dbReference type="Pfam" id="PF00561">
    <property type="entry name" value="Abhydrolase_1"/>
    <property type="match status" value="1"/>
</dbReference>
<dbReference type="PANTHER" id="PTHR10794:SF94">
    <property type="entry name" value="ESTERASE YHET-RELATED"/>
    <property type="match status" value="1"/>
</dbReference>
<dbReference type="GO" id="GO:0034338">
    <property type="term" value="F:short-chain carboxylesterase activity"/>
    <property type="evidence" value="ECO:0007669"/>
    <property type="project" value="TreeGrafter"/>
</dbReference>
<dbReference type="RefSeq" id="WP_017375945.1">
    <property type="nucleotide sequence ID" value="NZ_CP013781.1"/>
</dbReference>
<dbReference type="InterPro" id="IPR000073">
    <property type="entry name" value="AB_hydrolase_1"/>
</dbReference>
<name>A0A1L6TFD2_PISSA</name>
<accession>A0A1L6TFD2</accession>
<dbReference type="AlphaFoldDB" id="A0A1L6TFD2"/>
<protein>
    <submittedName>
        <fullName evidence="3">Alpha/beta hydrolase fold family protein</fullName>
    </submittedName>
</protein>
<dbReference type="PIRSF" id="PIRSF005211">
    <property type="entry name" value="Ab_hydro_YheT"/>
    <property type="match status" value="1"/>
</dbReference>
<evidence type="ECO:0000256" key="1">
    <source>
        <dbReference type="ARBA" id="ARBA00010884"/>
    </source>
</evidence>
<gene>
    <name evidence="3" type="ORF">KU39_2979</name>
</gene>
<sequence>MTYPPFKAHRSLKNPHLQTILANVYRPRAQLQLTYETIDIAHDQLELVWFRQHLSGKSSPQPTLLLIHGLEGSVHSAYIQAMMNQAKHHHGHFNIVTLHFRGCDGRVNQRAEGYHAGRSDDIALAVHHLKQRGIGPIYAAGFSLGANALLKYLGENPINPLQGAAAVSTPFDLAMACQQLEHPSNRLYQSRFLHGLKRTIQKKLDHGIALTISKERLQQLKSIRQIDEEVTAPIHGFHSAAYYYQSCSSQQFISAIQTPTLIIHAKDDPMIPLSCIPKQFPTACLAEIYDHGGHVGFLSGRYLPQRWLEKRLLHWFWQLT</sequence>
<keyword evidence="3" id="KW-0378">Hydrolase</keyword>
<dbReference type="GO" id="GO:0047372">
    <property type="term" value="F:monoacylglycerol lipase activity"/>
    <property type="evidence" value="ECO:0007669"/>
    <property type="project" value="TreeGrafter"/>
</dbReference>
<dbReference type="PANTHER" id="PTHR10794">
    <property type="entry name" value="ABHYDROLASE DOMAIN-CONTAINING PROTEIN"/>
    <property type="match status" value="1"/>
</dbReference>
<dbReference type="OrthoDB" id="332676at2"/>
<dbReference type="InterPro" id="IPR012020">
    <property type="entry name" value="ABHD4"/>
</dbReference>
<comment type="similarity">
    <text evidence="1">Belongs to the AB hydrolase superfamily. AB hydrolase 4 family.</text>
</comment>